<organism evidence="6 7">
    <name type="scientific">Linum trigynum</name>
    <dbReference type="NCBI Taxonomy" id="586398"/>
    <lineage>
        <taxon>Eukaryota</taxon>
        <taxon>Viridiplantae</taxon>
        <taxon>Streptophyta</taxon>
        <taxon>Embryophyta</taxon>
        <taxon>Tracheophyta</taxon>
        <taxon>Spermatophyta</taxon>
        <taxon>Magnoliopsida</taxon>
        <taxon>eudicotyledons</taxon>
        <taxon>Gunneridae</taxon>
        <taxon>Pentapetalae</taxon>
        <taxon>rosids</taxon>
        <taxon>fabids</taxon>
        <taxon>Malpighiales</taxon>
        <taxon>Linaceae</taxon>
        <taxon>Linum</taxon>
    </lineage>
</organism>
<evidence type="ECO:0000313" key="6">
    <source>
        <dbReference type="EMBL" id="CAL1410658.1"/>
    </source>
</evidence>
<feature type="domain" description="Inhibitor I9" evidence="5">
    <location>
        <begin position="1"/>
        <end position="40"/>
    </location>
</feature>
<evidence type="ECO:0000256" key="1">
    <source>
        <dbReference type="ARBA" id="ARBA00004613"/>
    </source>
</evidence>
<keyword evidence="7" id="KW-1185">Reference proteome</keyword>
<feature type="region of interest" description="Disordered" evidence="4">
    <location>
        <begin position="80"/>
        <end position="100"/>
    </location>
</feature>
<name>A0AAV2GIV2_9ROSI</name>
<dbReference type="AlphaFoldDB" id="A0AAV2GIV2"/>
<evidence type="ECO:0000256" key="3">
    <source>
        <dbReference type="ARBA" id="ARBA00022729"/>
    </source>
</evidence>
<dbReference type="GO" id="GO:0006508">
    <property type="term" value="P:proteolysis"/>
    <property type="evidence" value="ECO:0007669"/>
    <property type="project" value="InterPro"/>
</dbReference>
<dbReference type="Proteomes" id="UP001497516">
    <property type="component" value="Chromosome 9"/>
</dbReference>
<dbReference type="InterPro" id="IPR010259">
    <property type="entry name" value="S8pro/Inhibitor_I9"/>
</dbReference>
<comment type="subcellular location">
    <subcellularLocation>
        <location evidence="1">Secreted</location>
    </subcellularLocation>
</comment>
<accession>A0AAV2GIV2</accession>
<dbReference type="Gene3D" id="3.40.50.200">
    <property type="entry name" value="Peptidase S8/S53 domain"/>
    <property type="match status" value="1"/>
</dbReference>
<dbReference type="InterPro" id="IPR045051">
    <property type="entry name" value="SBT"/>
</dbReference>
<protein>
    <recommendedName>
        <fullName evidence="5">Inhibitor I9 domain-containing protein</fullName>
    </recommendedName>
</protein>
<dbReference type="GO" id="GO:0004252">
    <property type="term" value="F:serine-type endopeptidase activity"/>
    <property type="evidence" value="ECO:0007669"/>
    <property type="project" value="InterPro"/>
</dbReference>
<reference evidence="6 7" key="1">
    <citation type="submission" date="2024-04" db="EMBL/GenBank/DDBJ databases">
        <authorList>
            <person name="Fracassetti M."/>
        </authorList>
    </citation>
    <scope>NUCLEOTIDE SEQUENCE [LARGE SCALE GENOMIC DNA]</scope>
</reference>
<dbReference type="SUPFAM" id="SSF52743">
    <property type="entry name" value="Subtilisin-like"/>
    <property type="match status" value="1"/>
</dbReference>
<comment type="similarity">
    <text evidence="2">Belongs to the peptidase S8 family.</text>
</comment>
<proteinExistence type="inferred from homology"/>
<sequence length="100" mass="11241">MYSYQNALHGFNAVLSQQELQTLENLLGFLSSYKDKLVTMDTTYTPEFMSLNPSIGLWPASNFEEDVIIGVIDTGIWPESQSFSDDGMTHASSKLPSKWK</sequence>
<evidence type="ECO:0000256" key="4">
    <source>
        <dbReference type="SAM" id="MobiDB-lite"/>
    </source>
</evidence>
<dbReference type="GO" id="GO:0005576">
    <property type="term" value="C:extracellular region"/>
    <property type="evidence" value="ECO:0007669"/>
    <property type="project" value="UniProtKB-SubCell"/>
</dbReference>
<dbReference type="PANTHER" id="PTHR10795">
    <property type="entry name" value="PROPROTEIN CONVERTASE SUBTILISIN/KEXIN"/>
    <property type="match status" value="1"/>
</dbReference>
<evidence type="ECO:0000313" key="7">
    <source>
        <dbReference type="Proteomes" id="UP001497516"/>
    </source>
</evidence>
<evidence type="ECO:0000259" key="5">
    <source>
        <dbReference type="Pfam" id="PF05922"/>
    </source>
</evidence>
<evidence type="ECO:0000256" key="2">
    <source>
        <dbReference type="ARBA" id="ARBA00011073"/>
    </source>
</evidence>
<dbReference type="Gene3D" id="3.30.70.80">
    <property type="entry name" value="Peptidase S8 propeptide/proteinase inhibitor I9"/>
    <property type="match status" value="1"/>
</dbReference>
<dbReference type="Pfam" id="PF05922">
    <property type="entry name" value="Inhibitor_I9"/>
    <property type="match status" value="1"/>
</dbReference>
<dbReference type="InterPro" id="IPR036852">
    <property type="entry name" value="Peptidase_S8/S53_dom_sf"/>
</dbReference>
<dbReference type="EMBL" id="OZ034822">
    <property type="protein sequence ID" value="CAL1410658.1"/>
    <property type="molecule type" value="Genomic_DNA"/>
</dbReference>
<keyword evidence="3" id="KW-0732">Signal</keyword>
<gene>
    <name evidence="6" type="ORF">LTRI10_LOCUS50060</name>
</gene>
<dbReference type="InterPro" id="IPR037045">
    <property type="entry name" value="S8pro/Inhibitor_I9_sf"/>
</dbReference>